<organism evidence="4">
    <name type="scientific">Anisakis simplex</name>
    <name type="common">Herring worm</name>
    <dbReference type="NCBI Taxonomy" id="6269"/>
    <lineage>
        <taxon>Eukaryota</taxon>
        <taxon>Metazoa</taxon>
        <taxon>Ecdysozoa</taxon>
        <taxon>Nematoda</taxon>
        <taxon>Chromadorea</taxon>
        <taxon>Rhabditida</taxon>
        <taxon>Spirurina</taxon>
        <taxon>Ascaridomorpha</taxon>
        <taxon>Ascaridoidea</taxon>
        <taxon>Anisakidae</taxon>
        <taxon>Anisakis</taxon>
        <taxon>Anisakis simplex complex</taxon>
    </lineage>
</organism>
<evidence type="ECO:0000256" key="1">
    <source>
        <dbReference type="SAM" id="SignalP"/>
    </source>
</evidence>
<feature type="chain" id="PRO_5043121194" evidence="1">
    <location>
        <begin position="22"/>
        <end position="230"/>
    </location>
</feature>
<protein>
    <submittedName>
        <fullName evidence="4">AAI domain-containing protein</fullName>
    </submittedName>
</protein>
<dbReference type="AlphaFoldDB" id="A0A0M3K3P0"/>
<keyword evidence="3" id="KW-1185">Reference proteome</keyword>
<gene>
    <name evidence="2" type="ORF">ASIM_LOCUS14988</name>
</gene>
<dbReference type="Proteomes" id="UP000267096">
    <property type="component" value="Unassembled WGS sequence"/>
</dbReference>
<sequence length="230" mass="25672">MSSRYLIISIFVFGGLLLNHADVVDDCIKKYSKTFCSRLEKACSLLTHIDIPMHRSIDNYVLPVPIGGCMAQENAQAMCYASMGQENCTGKAARCIFRKLRKRMKNDNPLSYLEMECMRTRGVMQLCAAHHNVHLCTVWKNQCKNALKMALKTSAVKLVVETPNPGLSPELSLCVASQDIMLRCIAKMGQEACSKREEECKRKFGPPDEELPKPLYTLSSLVLSCLASST</sequence>
<proteinExistence type="predicted"/>
<evidence type="ECO:0000313" key="4">
    <source>
        <dbReference type="WBParaSite" id="ASIM_0001558101-mRNA-1"/>
    </source>
</evidence>
<name>A0A0M3K3P0_ANISI</name>
<keyword evidence="1" id="KW-0732">Signal</keyword>
<dbReference type="EMBL" id="UYRR01032038">
    <property type="protein sequence ID" value="VDK53883.1"/>
    <property type="molecule type" value="Genomic_DNA"/>
</dbReference>
<feature type="signal peptide" evidence="1">
    <location>
        <begin position="1"/>
        <end position="21"/>
    </location>
</feature>
<reference evidence="2 3" key="2">
    <citation type="submission" date="2018-11" db="EMBL/GenBank/DDBJ databases">
        <authorList>
            <consortium name="Pathogen Informatics"/>
        </authorList>
    </citation>
    <scope>NUCLEOTIDE SEQUENCE [LARGE SCALE GENOMIC DNA]</scope>
</reference>
<reference evidence="4" key="1">
    <citation type="submission" date="2017-02" db="UniProtKB">
        <authorList>
            <consortium name="WormBaseParasite"/>
        </authorList>
    </citation>
    <scope>IDENTIFICATION</scope>
</reference>
<evidence type="ECO:0000313" key="2">
    <source>
        <dbReference type="EMBL" id="VDK53883.1"/>
    </source>
</evidence>
<accession>A0A0M3K3P0</accession>
<evidence type="ECO:0000313" key="3">
    <source>
        <dbReference type="Proteomes" id="UP000267096"/>
    </source>
</evidence>
<dbReference type="WBParaSite" id="ASIM_0001558101-mRNA-1">
    <property type="protein sequence ID" value="ASIM_0001558101-mRNA-1"/>
    <property type="gene ID" value="ASIM_0001558101"/>
</dbReference>